<keyword evidence="3" id="KW-1185">Reference proteome</keyword>
<dbReference type="AlphaFoldDB" id="A0A8B9NA68"/>
<reference evidence="2" key="2">
    <citation type="submission" date="2025-09" db="UniProtKB">
        <authorList>
            <consortium name="Ensembl"/>
        </authorList>
    </citation>
    <scope>IDENTIFICATION</scope>
</reference>
<evidence type="ECO:0000313" key="3">
    <source>
        <dbReference type="Proteomes" id="UP000694541"/>
    </source>
</evidence>
<evidence type="ECO:0000256" key="1">
    <source>
        <dbReference type="SAM" id="MobiDB-lite"/>
    </source>
</evidence>
<protein>
    <submittedName>
        <fullName evidence="2">Uncharacterized protein</fullName>
    </submittedName>
</protein>
<sequence>MFYQCLILQGTYLHLFSDHLVISTGSQDVNDLWNYNSAIILLQLETVSLCKNKLFLLISQILESSQTLLDVLKGEIGNGGKASEPQSTSKEKEKQAHGQKHS</sequence>
<feature type="region of interest" description="Disordered" evidence="1">
    <location>
        <begin position="78"/>
        <end position="102"/>
    </location>
</feature>
<evidence type="ECO:0000313" key="2">
    <source>
        <dbReference type="Ensembl" id="ENSANIP00000019419.1"/>
    </source>
</evidence>
<reference evidence="2" key="1">
    <citation type="submission" date="2025-08" db="UniProtKB">
        <authorList>
            <consortium name="Ensembl"/>
        </authorList>
    </citation>
    <scope>IDENTIFICATION</scope>
</reference>
<accession>A0A8B9NA68</accession>
<name>A0A8B9NA68_9AVES</name>
<dbReference type="Proteomes" id="UP000694541">
    <property type="component" value="Unplaced"/>
</dbReference>
<proteinExistence type="predicted"/>
<organism evidence="2 3">
    <name type="scientific">Accipiter nisus</name>
    <name type="common">Eurasian sparrowhawk</name>
    <dbReference type="NCBI Taxonomy" id="211598"/>
    <lineage>
        <taxon>Eukaryota</taxon>
        <taxon>Metazoa</taxon>
        <taxon>Chordata</taxon>
        <taxon>Craniata</taxon>
        <taxon>Vertebrata</taxon>
        <taxon>Euteleostomi</taxon>
        <taxon>Archelosauria</taxon>
        <taxon>Archosauria</taxon>
        <taxon>Dinosauria</taxon>
        <taxon>Saurischia</taxon>
        <taxon>Theropoda</taxon>
        <taxon>Coelurosauria</taxon>
        <taxon>Aves</taxon>
        <taxon>Neognathae</taxon>
        <taxon>Neoaves</taxon>
        <taxon>Telluraves</taxon>
        <taxon>Accipitrimorphae</taxon>
        <taxon>Accipitriformes</taxon>
        <taxon>Accipitridae</taxon>
        <taxon>Accipitrinae</taxon>
        <taxon>Accipiter</taxon>
    </lineage>
</organism>
<dbReference type="Ensembl" id="ENSANIT00000020073.1">
    <property type="protein sequence ID" value="ENSANIP00000019419.1"/>
    <property type="gene ID" value="ENSANIG00000013232.1"/>
</dbReference>